<feature type="coiled-coil region" evidence="1">
    <location>
        <begin position="35"/>
        <end position="62"/>
    </location>
</feature>
<keyword evidence="1" id="KW-0175">Coiled coil</keyword>
<dbReference type="VEuPathDB" id="AmoebaDB:ENU1_207880"/>
<reference evidence="2 3" key="1">
    <citation type="submission" date="2011-11" db="EMBL/GenBank/DDBJ databases">
        <authorList>
            <person name="Hannick L."/>
            <person name="Karamycheva S."/>
            <person name="Lorenzi H."/>
            <person name="Caler E."/>
        </authorList>
    </citation>
    <scope>NUCLEOTIDE SEQUENCE [LARGE SCALE GENOMIC DNA]</scope>
    <source>
        <strain evidence="2 3">P19</strain>
    </source>
</reference>
<name>K2GQG7_ENTNP</name>
<dbReference type="EMBL" id="JH930075">
    <property type="protein sequence ID" value="EKE37133.1"/>
    <property type="molecule type" value="Genomic_DNA"/>
</dbReference>
<sequence>MNISSDSQNDITELKKQFEELKTFVGVFYGRYATLEQKVQEILALKEEIKYLKEEINNLNEICDKPPLKRKVVDLQLIKNDDNQKENVLEQPETKMKITQSSINLTVNNSLNEPIILKKKDNLSQEINQEKNQTIEIKEDYYFIKILDTSIDGNNLYLIDSLQFDGIGIVGFKKLSQWIKRDKLYLLYDSKINGIEKDSLHKLILTKNGNTNKRICLLFFTDKGFIFGVCHKRIELNSTERIYLDDDQSFLFTLVNPSKVPMKIIRKYGIISKLDDNTFFYHIECGFTLKFDEESKKVTGYFSTNYSTYYKTERKILHGDDTYFFIPNPTQFKLKRIIAFEYEL</sequence>
<evidence type="ECO:0000256" key="1">
    <source>
        <dbReference type="SAM" id="Coils"/>
    </source>
</evidence>
<dbReference type="OrthoDB" id="27839at2759"/>
<protein>
    <recommendedName>
        <fullName evidence="4">TLDc domain-containing protein</fullName>
    </recommendedName>
</protein>
<gene>
    <name evidence="2" type="ORF">ENU1_207880</name>
</gene>
<dbReference type="AlphaFoldDB" id="K2GQG7"/>
<organism evidence="2 3">
    <name type="scientific">Entamoeba nuttalli (strain P19)</name>
    <name type="common">Amoeba</name>
    <dbReference type="NCBI Taxonomy" id="1076696"/>
    <lineage>
        <taxon>Eukaryota</taxon>
        <taxon>Amoebozoa</taxon>
        <taxon>Evosea</taxon>
        <taxon>Archamoebae</taxon>
        <taxon>Mastigamoebida</taxon>
        <taxon>Entamoebidae</taxon>
        <taxon>Entamoeba</taxon>
    </lineage>
</organism>
<evidence type="ECO:0008006" key="4">
    <source>
        <dbReference type="Google" id="ProtNLM"/>
    </source>
</evidence>
<dbReference type="OMA" id="NEICDKP"/>
<evidence type="ECO:0000313" key="3">
    <source>
        <dbReference type="Proteomes" id="UP000006769"/>
    </source>
</evidence>
<evidence type="ECO:0000313" key="2">
    <source>
        <dbReference type="EMBL" id="EKE37133.1"/>
    </source>
</evidence>
<accession>K2GQG7</accession>
<dbReference type="Proteomes" id="UP000006769">
    <property type="component" value="Unassembled WGS sequence"/>
</dbReference>
<proteinExistence type="predicted"/>
<dbReference type="GeneID" id="20076712"/>
<dbReference type="RefSeq" id="XP_008860532.1">
    <property type="nucleotide sequence ID" value="XM_008862310.1"/>
</dbReference>